<dbReference type="SUPFAM" id="SSF53098">
    <property type="entry name" value="Ribonuclease H-like"/>
    <property type="match status" value="1"/>
</dbReference>
<feature type="compositionally biased region" description="Polar residues" evidence="4">
    <location>
        <begin position="630"/>
        <end position="639"/>
    </location>
</feature>
<dbReference type="GO" id="GO:0005730">
    <property type="term" value="C:nucleolus"/>
    <property type="evidence" value="ECO:0007669"/>
    <property type="project" value="TreeGrafter"/>
</dbReference>
<feature type="region of interest" description="Disordered" evidence="4">
    <location>
        <begin position="567"/>
        <end position="642"/>
    </location>
</feature>
<proteinExistence type="predicted"/>
<dbReference type="PANTHER" id="PTHR12124">
    <property type="entry name" value="POLYMYOSITIS/SCLERODERMA AUTOANTIGEN-RELATED"/>
    <property type="match status" value="1"/>
</dbReference>
<evidence type="ECO:0000256" key="3">
    <source>
        <dbReference type="SAM" id="Coils"/>
    </source>
</evidence>
<dbReference type="InterPro" id="IPR044876">
    <property type="entry name" value="HRDC_dom_sf"/>
</dbReference>
<dbReference type="InterPro" id="IPR045092">
    <property type="entry name" value="Rrp6-like"/>
</dbReference>
<feature type="region of interest" description="Disordered" evidence="4">
    <location>
        <begin position="72"/>
        <end position="175"/>
    </location>
</feature>
<dbReference type="GO" id="GO:0071051">
    <property type="term" value="P:poly(A)-dependent snoRNA 3'-end processing"/>
    <property type="evidence" value="ECO:0007669"/>
    <property type="project" value="TreeGrafter"/>
</dbReference>
<dbReference type="GO" id="GO:0071044">
    <property type="term" value="P:histone mRNA catabolic process"/>
    <property type="evidence" value="ECO:0007669"/>
    <property type="project" value="TreeGrafter"/>
</dbReference>
<protein>
    <recommendedName>
        <fullName evidence="5">HRDC domain-containing protein</fullName>
    </recommendedName>
</protein>
<dbReference type="PANTHER" id="PTHR12124:SF47">
    <property type="entry name" value="EXOSOME COMPONENT 10"/>
    <property type="match status" value="1"/>
</dbReference>
<dbReference type="InterPro" id="IPR002121">
    <property type="entry name" value="HRDC_dom"/>
</dbReference>
<feature type="domain" description="HRDC" evidence="5">
    <location>
        <begin position="418"/>
        <end position="496"/>
    </location>
</feature>
<dbReference type="SMART" id="SM00474">
    <property type="entry name" value="35EXOc"/>
    <property type="match status" value="1"/>
</dbReference>
<dbReference type="InterPro" id="IPR010997">
    <property type="entry name" value="HRDC-like_sf"/>
</dbReference>
<feature type="compositionally biased region" description="Basic and acidic residues" evidence="4">
    <location>
        <begin position="594"/>
        <end position="604"/>
    </location>
</feature>
<dbReference type="EMBL" id="JALNTZ010000007">
    <property type="protein sequence ID" value="KAJ3645988.1"/>
    <property type="molecule type" value="Genomic_DNA"/>
</dbReference>
<feature type="region of interest" description="Disordered" evidence="4">
    <location>
        <begin position="758"/>
        <end position="781"/>
    </location>
</feature>
<dbReference type="GO" id="GO:0071039">
    <property type="term" value="P:nuclear polyadenylation-dependent CUT catabolic process"/>
    <property type="evidence" value="ECO:0007669"/>
    <property type="project" value="TreeGrafter"/>
</dbReference>
<evidence type="ECO:0000313" key="6">
    <source>
        <dbReference type="EMBL" id="KAJ3645988.1"/>
    </source>
</evidence>
<evidence type="ECO:0000313" key="7">
    <source>
        <dbReference type="Proteomes" id="UP001168821"/>
    </source>
</evidence>
<keyword evidence="7" id="KW-1185">Reference proteome</keyword>
<dbReference type="GO" id="GO:0003727">
    <property type="term" value="F:single-stranded RNA binding"/>
    <property type="evidence" value="ECO:0007669"/>
    <property type="project" value="TreeGrafter"/>
</dbReference>
<dbReference type="Proteomes" id="UP001168821">
    <property type="component" value="Unassembled WGS sequence"/>
</dbReference>
<feature type="coiled-coil region" evidence="3">
    <location>
        <begin position="10"/>
        <end position="37"/>
    </location>
</feature>
<dbReference type="GO" id="GO:0000175">
    <property type="term" value="F:3'-5'-RNA exonuclease activity"/>
    <property type="evidence" value="ECO:0007669"/>
    <property type="project" value="InterPro"/>
</dbReference>
<dbReference type="GO" id="GO:0071035">
    <property type="term" value="P:nuclear polyadenylation-dependent rRNA catabolic process"/>
    <property type="evidence" value="ECO:0007669"/>
    <property type="project" value="TreeGrafter"/>
</dbReference>
<feature type="compositionally biased region" description="Polar residues" evidence="4">
    <location>
        <begin position="83"/>
        <end position="97"/>
    </location>
</feature>
<dbReference type="InterPro" id="IPR012337">
    <property type="entry name" value="RNaseH-like_sf"/>
</dbReference>
<dbReference type="GO" id="GO:0071040">
    <property type="term" value="P:nuclear polyadenylation-dependent antisense transcript catabolic process"/>
    <property type="evidence" value="ECO:0007669"/>
    <property type="project" value="TreeGrafter"/>
</dbReference>
<dbReference type="GO" id="GO:0000176">
    <property type="term" value="C:nuclear exosome (RNase complex)"/>
    <property type="evidence" value="ECO:0007669"/>
    <property type="project" value="TreeGrafter"/>
</dbReference>
<feature type="compositionally biased region" description="Acidic residues" evidence="4">
    <location>
        <begin position="98"/>
        <end position="128"/>
    </location>
</feature>
<evidence type="ECO:0000256" key="4">
    <source>
        <dbReference type="SAM" id="MobiDB-lite"/>
    </source>
</evidence>
<dbReference type="InterPro" id="IPR036397">
    <property type="entry name" value="RNaseH_sf"/>
</dbReference>
<evidence type="ECO:0000256" key="1">
    <source>
        <dbReference type="ARBA" id="ARBA00004123"/>
    </source>
</evidence>
<keyword evidence="3" id="KW-0175">Coiled coil</keyword>
<dbReference type="GO" id="GO:0071036">
    <property type="term" value="P:nuclear polyadenylation-dependent snoRNA catabolic process"/>
    <property type="evidence" value="ECO:0007669"/>
    <property type="project" value="TreeGrafter"/>
</dbReference>
<dbReference type="GO" id="GO:0071038">
    <property type="term" value="P:TRAMP-dependent tRNA surveillance pathway"/>
    <property type="evidence" value="ECO:0007669"/>
    <property type="project" value="TreeGrafter"/>
</dbReference>
<organism evidence="6 7">
    <name type="scientific">Zophobas morio</name>
    <dbReference type="NCBI Taxonomy" id="2755281"/>
    <lineage>
        <taxon>Eukaryota</taxon>
        <taxon>Metazoa</taxon>
        <taxon>Ecdysozoa</taxon>
        <taxon>Arthropoda</taxon>
        <taxon>Hexapoda</taxon>
        <taxon>Insecta</taxon>
        <taxon>Pterygota</taxon>
        <taxon>Neoptera</taxon>
        <taxon>Endopterygota</taxon>
        <taxon>Coleoptera</taxon>
        <taxon>Polyphaga</taxon>
        <taxon>Cucujiformia</taxon>
        <taxon>Tenebrionidae</taxon>
        <taxon>Zophobas</taxon>
    </lineage>
</organism>
<comment type="caution">
    <text evidence="6">The sequence shown here is derived from an EMBL/GenBank/DDBJ whole genome shotgun (WGS) entry which is preliminary data.</text>
</comment>
<feature type="compositionally biased region" description="Polar residues" evidence="4">
    <location>
        <begin position="582"/>
        <end position="593"/>
    </location>
</feature>
<sequence length="781" mass="90606">MSELTGGVDVEDAFTVLDEVNEVLEELSNRETSVKNADVSEVVVKEENEDPAEEIQHVNLETIQKEEMNEECDVDMCEEGGDEQQTLQTEDNGAENSVNDDECEGDEEEPCIEQSDTVDDEPTPEFSDEIVKQAEVSGNLDETGNLRGSDVSQYVEEEELEKPEEESEKPESNDTHPYLYIIETFEYEKDQLNLTTVGSVKTLEETPFYMISTRTGLVKLLQSLRNVKEIGLDIVRATKDFAGTICLILISTRDADYCIDALKLHHDLLLLTEIFINPKILKILVRAKFVLTYLQQNLHLYVINIFDIHQVRSALMGAEAEAWTLNSILKSEYNFERGQLKNPDHHRRPLPEAYKTYYRAGPHYFIYIYHDYKNRLILKDADLYKTKLDEFRNMCKIVFSDMNSASYKSLEDELKNHHKCEVELLKKIFDWRATLARKKNLKCEMILPKSGIFSLVKQLPTEDNQITACTKSPHIKGDIEKLKFLINEAKIKHNIRPKKIRNKKGSFLVPMNESPMQGNFQQKRKQLSYQNEVQIKHRRIEHVNGGAKNNFQYKPIKKKVNEKFAFNQNKQKQSPQNKNVRHPNQTSLYQNKNINEKPWMDKQNSRGSFFDNSRDSFNMTTSSKKRSRFQPPNNRYTDTNESDDVNEVFLSPTSVPSSFTFQTNSSRNHAGSNRNNFDRQTHEIMQMGNFASSSRDMRQMSDNDNEQETLFKSLIDLKQVRDNIRLQTENYGGSFKSPKYQGLNTIDHKINNLERRLQQKQSRNRRGNHGGNSNAPYTRRY</sequence>
<dbReference type="GO" id="GO:0000467">
    <property type="term" value="P:exonucleolytic trimming to generate mature 3'-end of 5.8S rRNA from tricistronic rRNA transcript (SSU-rRNA, 5.8S rRNA, LSU-rRNA)"/>
    <property type="evidence" value="ECO:0007669"/>
    <property type="project" value="InterPro"/>
</dbReference>
<evidence type="ECO:0000259" key="5">
    <source>
        <dbReference type="PROSITE" id="PS50967"/>
    </source>
</evidence>
<keyword evidence="2" id="KW-0539">Nucleus</keyword>
<accession>A0AA38HX86</accession>
<dbReference type="AlphaFoldDB" id="A0AA38HX86"/>
<reference evidence="6" key="1">
    <citation type="journal article" date="2023" name="G3 (Bethesda)">
        <title>Whole genome assemblies of Zophobas morio and Tenebrio molitor.</title>
        <authorList>
            <person name="Kaur S."/>
            <person name="Stinson S.A."/>
            <person name="diCenzo G.C."/>
        </authorList>
    </citation>
    <scope>NUCLEOTIDE SEQUENCE</scope>
    <source>
        <strain evidence="6">QUZm001</strain>
    </source>
</reference>
<gene>
    <name evidence="6" type="ORF">Zmor_023602</name>
</gene>
<dbReference type="Pfam" id="PF01612">
    <property type="entry name" value="DNA_pol_A_exo1"/>
    <property type="match status" value="1"/>
</dbReference>
<name>A0AA38HX86_9CUCU</name>
<dbReference type="InterPro" id="IPR002562">
    <property type="entry name" value="3'-5'_exonuclease_dom"/>
</dbReference>
<dbReference type="PROSITE" id="PS50967">
    <property type="entry name" value="HRDC"/>
    <property type="match status" value="1"/>
</dbReference>
<dbReference type="Pfam" id="PF00570">
    <property type="entry name" value="HRDC"/>
    <property type="match status" value="1"/>
</dbReference>
<dbReference type="GO" id="GO:0071037">
    <property type="term" value="P:nuclear polyadenylation-dependent snRNA catabolic process"/>
    <property type="evidence" value="ECO:0007669"/>
    <property type="project" value="TreeGrafter"/>
</dbReference>
<feature type="compositionally biased region" description="Acidic residues" evidence="4">
    <location>
        <begin position="155"/>
        <end position="168"/>
    </location>
</feature>
<dbReference type="SUPFAM" id="SSF47819">
    <property type="entry name" value="HRDC-like"/>
    <property type="match status" value="1"/>
</dbReference>
<dbReference type="Gene3D" id="3.30.420.10">
    <property type="entry name" value="Ribonuclease H-like superfamily/Ribonuclease H"/>
    <property type="match status" value="1"/>
</dbReference>
<dbReference type="Gene3D" id="1.10.150.80">
    <property type="entry name" value="HRDC domain"/>
    <property type="match status" value="1"/>
</dbReference>
<comment type="subcellular location">
    <subcellularLocation>
        <location evidence="1">Nucleus</location>
    </subcellularLocation>
</comment>
<feature type="compositionally biased region" description="Polar residues" evidence="4">
    <location>
        <begin position="605"/>
        <end position="622"/>
    </location>
</feature>
<feature type="compositionally biased region" description="Low complexity" evidence="4">
    <location>
        <begin position="567"/>
        <end position="578"/>
    </location>
</feature>
<feature type="compositionally biased region" description="Acidic residues" evidence="4">
    <location>
        <begin position="72"/>
        <end position="82"/>
    </location>
</feature>
<dbReference type="GO" id="GO:0000166">
    <property type="term" value="F:nucleotide binding"/>
    <property type="evidence" value="ECO:0007669"/>
    <property type="project" value="InterPro"/>
</dbReference>
<evidence type="ECO:0000256" key="2">
    <source>
        <dbReference type="ARBA" id="ARBA00023242"/>
    </source>
</evidence>